<feature type="transmembrane region" description="Helical" evidence="1">
    <location>
        <begin position="5"/>
        <end position="26"/>
    </location>
</feature>
<keyword evidence="1" id="KW-0812">Transmembrane</keyword>
<dbReference type="Proteomes" id="UP001597227">
    <property type="component" value="Unassembled WGS sequence"/>
</dbReference>
<dbReference type="EMBL" id="JBHUEK010000026">
    <property type="protein sequence ID" value="MFD1780716.1"/>
    <property type="molecule type" value="Genomic_DNA"/>
</dbReference>
<evidence type="ECO:0000313" key="3">
    <source>
        <dbReference type="Proteomes" id="UP001597227"/>
    </source>
</evidence>
<feature type="transmembrane region" description="Helical" evidence="1">
    <location>
        <begin position="77"/>
        <end position="97"/>
    </location>
</feature>
<evidence type="ECO:0000256" key="1">
    <source>
        <dbReference type="SAM" id="Phobius"/>
    </source>
</evidence>
<keyword evidence="3" id="KW-1185">Reference proteome</keyword>
<dbReference type="RefSeq" id="WP_304214638.1">
    <property type="nucleotide sequence ID" value="NZ_JBHUEK010000026.1"/>
</dbReference>
<reference evidence="3" key="1">
    <citation type="journal article" date="2019" name="Int. J. Syst. Evol. Microbiol.">
        <title>The Global Catalogue of Microorganisms (GCM) 10K type strain sequencing project: providing services to taxonomists for standard genome sequencing and annotation.</title>
        <authorList>
            <consortium name="The Broad Institute Genomics Platform"/>
            <consortium name="The Broad Institute Genome Sequencing Center for Infectious Disease"/>
            <person name="Wu L."/>
            <person name="Ma J."/>
        </authorList>
    </citation>
    <scope>NUCLEOTIDE SEQUENCE [LARGE SCALE GENOMIC DNA]</scope>
    <source>
        <strain evidence="3">CCUG 15531</strain>
    </source>
</reference>
<keyword evidence="1" id="KW-1133">Transmembrane helix</keyword>
<sequence length="166" mass="19173">MKKGLLFGFAYCLFILLAVGIGFYYANFDVPNKNAIIDSEKKEVTQSFEDALKADKERVEKDKADESKNRWNPSPTFVLVAISIGAIADIVIVILWARHENKKRLIEEKNSHLQKKRITDNSIFWWIIGLGIVQKKNEKLVIDWRYVVAYIVLGFLLKAWVSKELI</sequence>
<keyword evidence="1" id="KW-0472">Membrane</keyword>
<protein>
    <submittedName>
        <fullName evidence="2">Uncharacterized protein</fullName>
    </submittedName>
</protein>
<accession>A0ABW4MSW6</accession>
<organism evidence="2 3">
    <name type="scientific">Fredinandcohnia salidurans</name>
    <dbReference type="NCBI Taxonomy" id="2595041"/>
    <lineage>
        <taxon>Bacteria</taxon>
        <taxon>Bacillati</taxon>
        <taxon>Bacillota</taxon>
        <taxon>Bacilli</taxon>
        <taxon>Bacillales</taxon>
        <taxon>Bacillaceae</taxon>
        <taxon>Fredinandcohnia</taxon>
    </lineage>
</organism>
<evidence type="ECO:0000313" key="2">
    <source>
        <dbReference type="EMBL" id="MFD1780716.1"/>
    </source>
</evidence>
<name>A0ABW4MSW6_9BACI</name>
<proteinExistence type="predicted"/>
<gene>
    <name evidence="2" type="ORF">ACFSFW_18790</name>
</gene>
<feature type="transmembrane region" description="Helical" evidence="1">
    <location>
        <begin position="140"/>
        <end position="161"/>
    </location>
</feature>
<comment type="caution">
    <text evidence="2">The sequence shown here is derived from an EMBL/GenBank/DDBJ whole genome shotgun (WGS) entry which is preliminary data.</text>
</comment>